<reference evidence="3 4" key="1">
    <citation type="submission" date="2019-02" db="EMBL/GenBank/DDBJ databases">
        <title>Genome sequencing of the rare red list fungi Phellinidium pouzarii.</title>
        <authorList>
            <person name="Buettner E."/>
            <person name="Kellner H."/>
        </authorList>
    </citation>
    <scope>NUCLEOTIDE SEQUENCE [LARGE SCALE GENOMIC DNA]</scope>
    <source>
        <strain evidence="3 4">DSM 108285</strain>
    </source>
</reference>
<dbReference type="Gene3D" id="2.60.120.200">
    <property type="match status" value="1"/>
</dbReference>
<organism evidence="3 4">
    <name type="scientific">Phellinidium pouzarii</name>
    <dbReference type="NCBI Taxonomy" id="167371"/>
    <lineage>
        <taxon>Eukaryota</taxon>
        <taxon>Fungi</taxon>
        <taxon>Dikarya</taxon>
        <taxon>Basidiomycota</taxon>
        <taxon>Agaricomycotina</taxon>
        <taxon>Agaricomycetes</taxon>
        <taxon>Hymenochaetales</taxon>
        <taxon>Hymenochaetaceae</taxon>
        <taxon>Phellinidium</taxon>
    </lineage>
</organism>
<comment type="caution">
    <text evidence="3">The sequence shown here is derived from an EMBL/GenBank/DDBJ whole genome shotgun (WGS) entry which is preliminary data.</text>
</comment>
<feature type="domain" description="Polysaccharide lyase 14" evidence="2">
    <location>
        <begin position="99"/>
        <end position="287"/>
    </location>
</feature>
<proteinExistence type="predicted"/>
<gene>
    <name evidence="3" type="ORF">EW145_g8118</name>
</gene>
<feature type="chain" id="PRO_5020602225" description="Polysaccharide lyase 14 domain-containing protein" evidence="1">
    <location>
        <begin position="23"/>
        <end position="365"/>
    </location>
</feature>
<dbReference type="OrthoDB" id="2395160at2759"/>
<evidence type="ECO:0000313" key="4">
    <source>
        <dbReference type="Proteomes" id="UP000308199"/>
    </source>
</evidence>
<dbReference type="PANTHER" id="PTHR40124:SF1">
    <property type="entry name" value="DISAGGREGATASE RELATED REPEAT PROTEIN"/>
    <property type="match status" value="1"/>
</dbReference>
<dbReference type="PANTHER" id="PTHR40124">
    <property type="match status" value="1"/>
</dbReference>
<dbReference type="InterPro" id="IPR048958">
    <property type="entry name" value="Polysacc_lyase_14"/>
</dbReference>
<evidence type="ECO:0000313" key="3">
    <source>
        <dbReference type="EMBL" id="THG94548.1"/>
    </source>
</evidence>
<evidence type="ECO:0000256" key="1">
    <source>
        <dbReference type="SAM" id="SignalP"/>
    </source>
</evidence>
<dbReference type="AlphaFoldDB" id="A0A4S4K9D8"/>
<protein>
    <recommendedName>
        <fullName evidence="2">Polysaccharide lyase 14 domain-containing protein</fullName>
    </recommendedName>
</protein>
<feature type="domain" description="Polysaccharide lyase 14" evidence="2">
    <location>
        <begin position="297"/>
        <end position="325"/>
    </location>
</feature>
<name>A0A4S4K9D8_9AGAM</name>
<accession>A0A4S4K9D8</accession>
<sequence>MPTRAYLVQLFYVLSLTIFVFASGTTPLASIATQYSLTTSTTLPFPTATLTSNDTDDFVVADWSLSKGHISNGEADLQFIDDPFPNNQVPVSDGSSSSSSNASVLRVTYPAGSFNNKTGGAQFYTLWNSSTPFQSMLISYELAFDSGFDWVKGGKLPGIRGGPSVTGCSGGKEPNGTDCFSTRLMWRTNGAGEVYAYIPTSDNICKDKEVICNDDFGVSVQRGAFGFVAGQWSRVSLLVQLNNPPSSSNGFIALYFNDVLAISQNGVQFRTSDSVTAGGFFLLVSTFTLHSKTKNTPDNYLRTFFGGDDSSWATPNDTHTYFRNIAMWGSSSPSTMSSSAHARAAEWSWVAFVTVLAFFCGLELV</sequence>
<keyword evidence="4" id="KW-1185">Reference proteome</keyword>
<feature type="signal peptide" evidence="1">
    <location>
        <begin position="1"/>
        <end position="22"/>
    </location>
</feature>
<keyword evidence="1" id="KW-0732">Signal</keyword>
<dbReference type="Proteomes" id="UP000308199">
    <property type="component" value="Unassembled WGS sequence"/>
</dbReference>
<dbReference type="EMBL" id="SGPK01001088">
    <property type="protein sequence ID" value="THG94548.1"/>
    <property type="molecule type" value="Genomic_DNA"/>
</dbReference>
<dbReference type="Pfam" id="PF21294">
    <property type="entry name" value="Polysacc_lyase_14"/>
    <property type="match status" value="2"/>
</dbReference>
<evidence type="ECO:0000259" key="2">
    <source>
        <dbReference type="Pfam" id="PF21294"/>
    </source>
</evidence>